<dbReference type="EMBL" id="AP012489">
    <property type="protein sequence ID" value="BAN90211.1"/>
    <property type="molecule type" value="Genomic_DNA"/>
</dbReference>
<accession>U3TCR4</accession>
<dbReference type="RefSeq" id="WP_022541484.1">
    <property type="nucleotide sequence ID" value="NC_022521.1"/>
</dbReference>
<dbReference type="GO" id="GO:0004177">
    <property type="term" value="F:aminopeptidase activity"/>
    <property type="evidence" value="ECO:0007669"/>
    <property type="project" value="UniProtKB-KW"/>
</dbReference>
<dbReference type="GeneID" id="17110134"/>
<dbReference type="STRING" id="1198449.ACAM_0742"/>
<dbReference type="KEGG" id="acj:ACAM_0742"/>
<organism evidence="1 2">
    <name type="scientific">Aeropyrum camini SY1 = JCM 12091</name>
    <dbReference type="NCBI Taxonomy" id="1198449"/>
    <lineage>
        <taxon>Archaea</taxon>
        <taxon>Thermoproteota</taxon>
        <taxon>Thermoprotei</taxon>
        <taxon>Desulfurococcales</taxon>
        <taxon>Desulfurococcaceae</taxon>
        <taxon>Aeropyrum</taxon>
    </lineage>
</organism>
<keyword evidence="1" id="KW-0378">Hydrolase</keyword>
<protein>
    <submittedName>
        <fullName evidence="1">Xaa-Pro aminopeptidase</fullName>
    </submittedName>
</protein>
<gene>
    <name evidence="1" type="ORF">ACAM_0742</name>
</gene>
<dbReference type="Proteomes" id="UP000016887">
    <property type="component" value="Chromosome"/>
</dbReference>
<dbReference type="AlphaFoldDB" id="U3TCR4"/>
<keyword evidence="1" id="KW-0031">Aminopeptidase</keyword>
<sequence length="144" mass="14847">MAPAAAARRYTIITLLALLALAPALHAAPAHSSPSPPLIVNNYSFQIVVSIGGEKLVLGPGMAVEAEPGVEVCVESPRLLYTSSGVRLVLAGLLVDGRLAEAPCTLLSGSTLEPLYTREARVTILSTPPGVYTAEVWGPLGGCC</sequence>
<evidence type="ECO:0000313" key="2">
    <source>
        <dbReference type="Proteomes" id="UP000016887"/>
    </source>
</evidence>
<reference evidence="1 2" key="1">
    <citation type="journal article" date="2013" name="Appl. Environ. Microbiol.">
        <title>Variation of the Virus-Related Elements within Syntenic Genomes of the Hyperthermophilic Archaeon Aeropyrum.</title>
        <authorList>
            <person name="Daifuku T."/>
            <person name="Yoshida T."/>
            <person name="Kitamura T."/>
            <person name="Kawaichi S."/>
            <person name="Inoue T."/>
            <person name="Nomura K."/>
            <person name="Yoshida Y."/>
            <person name="Kuno S."/>
            <person name="Sako Y."/>
        </authorList>
    </citation>
    <scope>NUCLEOTIDE SEQUENCE [LARGE SCALE GENOMIC DNA]</scope>
    <source>
        <strain evidence="1 2">SY1</strain>
    </source>
</reference>
<keyword evidence="2" id="KW-1185">Reference proteome</keyword>
<proteinExistence type="predicted"/>
<name>U3TCR4_9CREN</name>
<evidence type="ECO:0000313" key="1">
    <source>
        <dbReference type="EMBL" id="BAN90211.1"/>
    </source>
</evidence>
<keyword evidence="1" id="KW-0645">Protease</keyword>